<evidence type="ECO:0000313" key="11">
    <source>
        <dbReference type="Proteomes" id="UP000590511"/>
    </source>
</evidence>
<dbReference type="PROSITE" id="PS50885">
    <property type="entry name" value="HAMP"/>
    <property type="match status" value="1"/>
</dbReference>
<keyword evidence="3 5" id="KW-0807">Transducer</keyword>
<dbReference type="PANTHER" id="PTHR32089:SF112">
    <property type="entry name" value="LYSOZYME-LIKE PROTEIN-RELATED"/>
    <property type="match status" value="1"/>
</dbReference>
<protein>
    <submittedName>
        <fullName evidence="9 10">Chemotaxis protein</fullName>
    </submittedName>
</protein>
<dbReference type="Proteomes" id="UP000631312">
    <property type="component" value="Unassembled WGS sequence"/>
</dbReference>
<dbReference type="SMART" id="SM00304">
    <property type="entry name" value="HAMP"/>
    <property type="match status" value="1"/>
</dbReference>
<dbReference type="Gene3D" id="1.10.287.950">
    <property type="entry name" value="Methyl-accepting chemotaxis protein"/>
    <property type="match status" value="1"/>
</dbReference>
<dbReference type="Pfam" id="PF00672">
    <property type="entry name" value="HAMP"/>
    <property type="match status" value="1"/>
</dbReference>
<dbReference type="SMART" id="SM00283">
    <property type="entry name" value="MA"/>
    <property type="match status" value="1"/>
</dbReference>
<dbReference type="InterPro" id="IPR004090">
    <property type="entry name" value="Chemotax_Me-accpt_rcpt"/>
</dbReference>
<dbReference type="InterPro" id="IPR004089">
    <property type="entry name" value="MCPsignal_dom"/>
</dbReference>
<reference evidence="9 12" key="2">
    <citation type="submission" date="2021-01" db="EMBL/GenBank/DDBJ databases">
        <title>Whole genome shotgun sequence of Actinoplanes lobatus NBRC 12513.</title>
        <authorList>
            <person name="Komaki H."/>
            <person name="Tamura T."/>
        </authorList>
    </citation>
    <scope>NUCLEOTIDE SEQUENCE [LARGE SCALE GENOMIC DNA]</scope>
    <source>
        <strain evidence="9 12">NBRC 12513</strain>
    </source>
</reference>
<dbReference type="Proteomes" id="UP000590511">
    <property type="component" value="Unassembled WGS sequence"/>
</dbReference>
<keyword evidence="12" id="KW-1185">Reference proteome</keyword>
<evidence type="ECO:0000256" key="1">
    <source>
        <dbReference type="ARBA" id="ARBA00022692"/>
    </source>
</evidence>
<dbReference type="GO" id="GO:0006935">
    <property type="term" value="P:chemotaxis"/>
    <property type="evidence" value="ECO:0007669"/>
    <property type="project" value="InterPro"/>
</dbReference>
<keyword evidence="1 6" id="KW-0812">Transmembrane</keyword>
<dbReference type="SUPFAM" id="SSF58104">
    <property type="entry name" value="Methyl-accepting chemotaxis protein (MCP) signaling domain"/>
    <property type="match status" value="1"/>
</dbReference>
<dbReference type="PRINTS" id="PR00260">
    <property type="entry name" value="CHEMTRNSDUCR"/>
</dbReference>
<evidence type="ECO:0000256" key="5">
    <source>
        <dbReference type="PROSITE-ProRule" id="PRU00284"/>
    </source>
</evidence>
<evidence type="ECO:0000259" key="8">
    <source>
        <dbReference type="PROSITE" id="PS50885"/>
    </source>
</evidence>
<feature type="domain" description="HAMP" evidence="8">
    <location>
        <begin position="222"/>
        <end position="274"/>
    </location>
</feature>
<dbReference type="Pfam" id="PF00015">
    <property type="entry name" value="MCPsignal"/>
    <property type="match status" value="1"/>
</dbReference>
<dbReference type="CDD" id="cd06225">
    <property type="entry name" value="HAMP"/>
    <property type="match status" value="1"/>
</dbReference>
<dbReference type="PROSITE" id="PS50111">
    <property type="entry name" value="CHEMOTAXIS_TRANSDUC_2"/>
    <property type="match status" value="1"/>
</dbReference>
<dbReference type="GO" id="GO:0016020">
    <property type="term" value="C:membrane"/>
    <property type="evidence" value="ECO:0007669"/>
    <property type="project" value="InterPro"/>
</dbReference>
<name>A0A7W7HGA1_9ACTN</name>
<evidence type="ECO:0000256" key="2">
    <source>
        <dbReference type="ARBA" id="ARBA00022989"/>
    </source>
</evidence>
<comment type="similarity">
    <text evidence="4">Belongs to the methyl-accepting chemotaxis (MCP) protein family.</text>
</comment>
<keyword evidence="2 6" id="KW-1133">Transmembrane helix</keyword>
<accession>A0A7W7HGA1</accession>
<feature type="domain" description="Methyl-accepting transducer" evidence="7">
    <location>
        <begin position="279"/>
        <end position="508"/>
    </location>
</feature>
<evidence type="ECO:0000313" key="10">
    <source>
        <dbReference type="EMBL" id="MBB4749998.1"/>
    </source>
</evidence>
<evidence type="ECO:0000313" key="9">
    <source>
        <dbReference type="EMBL" id="GIE39112.1"/>
    </source>
</evidence>
<reference evidence="10 11" key="1">
    <citation type="submission" date="2020-08" db="EMBL/GenBank/DDBJ databases">
        <title>Sequencing the genomes of 1000 actinobacteria strains.</title>
        <authorList>
            <person name="Klenk H.-P."/>
        </authorList>
    </citation>
    <scope>NUCLEOTIDE SEQUENCE [LARGE SCALE GENOMIC DNA]</scope>
    <source>
        <strain evidence="10 11">DSM 43150</strain>
    </source>
</reference>
<dbReference type="EMBL" id="BOMP01000031">
    <property type="protein sequence ID" value="GIE39112.1"/>
    <property type="molecule type" value="Genomic_DNA"/>
</dbReference>
<evidence type="ECO:0000259" key="7">
    <source>
        <dbReference type="PROSITE" id="PS50111"/>
    </source>
</evidence>
<dbReference type="GO" id="GO:0007165">
    <property type="term" value="P:signal transduction"/>
    <property type="evidence" value="ECO:0007669"/>
    <property type="project" value="UniProtKB-KW"/>
</dbReference>
<evidence type="ECO:0000313" key="12">
    <source>
        <dbReference type="Proteomes" id="UP000631312"/>
    </source>
</evidence>
<dbReference type="EMBL" id="JACHNC010000001">
    <property type="protein sequence ID" value="MBB4749998.1"/>
    <property type="molecule type" value="Genomic_DNA"/>
</dbReference>
<dbReference type="GO" id="GO:0004888">
    <property type="term" value="F:transmembrane signaling receptor activity"/>
    <property type="evidence" value="ECO:0007669"/>
    <property type="project" value="InterPro"/>
</dbReference>
<dbReference type="AlphaFoldDB" id="A0A7W7HGA1"/>
<organism evidence="10 11">
    <name type="scientific">Actinoplanes lobatus</name>
    <dbReference type="NCBI Taxonomy" id="113568"/>
    <lineage>
        <taxon>Bacteria</taxon>
        <taxon>Bacillati</taxon>
        <taxon>Actinomycetota</taxon>
        <taxon>Actinomycetes</taxon>
        <taxon>Micromonosporales</taxon>
        <taxon>Micromonosporaceae</taxon>
        <taxon>Actinoplanes</taxon>
    </lineage>
</organism>
<dbReference type="PANTHER" id="PTHR32089">
    <property type="entry name" value="METHYL-ACCEPTING CHEMOTAXIS PROTEIN MCPB"/>
    <property type="match status" value="1"/>
</dbReference>
<comment type="caution">
    <text evidence="10">The sequence shown here is derived from an EMBL/GenBank/DDBJ whole genome shotgun (WGS) entry which is preliminary data.</text>
</comment>
<sequence length="537" mass="55981">MRIANVRVGRRMTIAFATLTALIVASAGVGWWGLEKTSEAQQRLDSLVEVHDRVAEARLQLADISGWQALVVLDVAVDGFRTATGPDGANRKGLLEAKDAVYDLLERGTAAATTTHERDLWDQVRSGWDDYFAEDDALMRAIEKNERAGTAAAQKSFNTGTTVETYERIADLSTALEEDLKARMADERADAADLRHTSYVALGAALLAALAVATALSIVITRSVVRPLSTVVGALRGLATGDLTVHADVPGRDELAELGAALNETTSALRKTMGELSGHAEHMSEASTDLTETASQIAAVAARTSGEAETVAESAERVSANVHTVSAGSTQMGGSISEIAVNAAEVATVVLQAVAAAKKTTATMTRLGESSTEIGTVVRAITAIAEQTNLLALNATIEAARAGEMGKGFAVVASEVKDLAQETARATSDIAGRVQAIQDDTVGAVTAIEEIAEIISRISGYQDVITSAVEEQRATTTEMSRNVSEASTATEQIAATIASVASAANTTADGVDRSRQSAAELAAVAGDLRTLVSAFKL</sequence>
<proteinExistence type="inferred from homology"/>
<evidence type="ECO:0000256" key="4">
    <source>
        <dbReference type="ARBA" id="ARBA00029447"/>
    </source>
</evidence>
<feature type="transmembrane region" description="Helical" evidence="6">
    <location>
        <begin position="12"/>
        <end position="34"/>
    </location>
</feature>
<evidence type="ECO:0000256" key="3">
    <source>
        <dbReference type="ARBA" id="ARBA00023224"/>
    </source>
</evidence>
<dbReference type="InterPro" id="IPR003660">
    <property type="entry name" value="HAMP_dom"/>
</dbReference>
<evidence type="ECO:0000256" key="6">
    <source>
        <dbReference type="SAM" id="Phobius"/>
    </source>
</evidence>
<gene>
    <name evidence="9" type="ORF">Alo02nite_20100</name>
    <name evidence="10" type="ORF">BJ964_004159</name>
</gene>
<dbReference type="RefSeq" id="WP_188122231.1">
    <property type="nucleotide sequence ID" value="NZ_BOMP01000031.1"/>
</dbReference>
<keyword evidence="6" id="KW-0472">Membrane</keyword>